<dbReference type="AlphaFoldDB" id="A0A6I9WC84"/>
<organism evidence="8 9">
    <name type="scientific">Bactrocera dorsalis</name>
    <name type="common">Oriental fruit fly</name>
    <name type="synonym">Dacus dorsalis</name>
    <dbReference type="NCBI Taxonomy" id="27457"/>
    <lineage>
        <taxon>Eukaryota</taxon>
        <taxon>Metazoa</taxon>
        <taxon>Ecdysozoa</taxon>
        <taxon>Arthropoda</taxon>
        <taxon>Hexapoda</taxon>
        <taxon>Insecta</taxon>
        <taxon>Pterygota</taxon>
        <taxon>Neoptera</taxon>
        <taxon>Endopterygota</taxon>
        <taxon>Diptera</taxon>
        <taxon>Brachycera</taxon>
        <taxon>Muscomorpha</taxon>
        <taxon>Tephritoidea</taxon>
        <taxon>Tephritidae</taxon>
        <taxon>Bactrocera</taxon>
        <taxon>Bactrocera</taxon>
    </lineage>
</organism>
<feature type="region of interest" description="Disordered" evidence="5">
    <location>
        <begin position="48"/>
        <end position="69"/>
    </location>
</feature>
<dbReference type="InterPro" id="IPR050621">
    <property type="entry name" value="Tudor_domain_containing"/>
</dbReference>
<evidence type="ECO:0000259" key="6">
    <source>
        <dbReference type="PROSITE" id="PS50304"/>
    </source>
</evidence>
<feature type="compositionally biased region" description="Polar residues" evidence="5">
    <location>
        <begin position="57"/>
        <end position="69"/>
    </location>
</feature>
<dbReference type="Gene3D" id="6.10.140.2220">
    <property type="match status" value="1"/>
</dbReference>
<dbReference type="SUPFAM" id="SSF63748">
    <property type="entry name" value="Tudor/PWWP/MBT"/>
    <property type="match status" value="2"/>
</dbReference>
<dbReference type="Pfam" id="PF01753">
    <property type="entry name" value="zf-MYND"/>
    <property type="match status" value="1"/>
</dbReference>
<proteinExistence type="predicted"/>
<dbReference type="GeneID" id="105234224"/>
<dbReference type="PANTHER" id="PTHR22948:SF76">
    <property type="entry name" value="FI20010P1-RELATED"/>
    <property type="match status" value="1"/>
</dbReference>
<evidence type="ECO:0000256" key="5">
    <source>
        <dbReference type="SAM" id="MobiDB-lite"/>
    </source>
</evidence>
<dbReference type="GO" id="GO:0003676">
    <property type="term" value="F:nucleic acid binding"/>
    <property type="evidence" value="ECO:0007669"/>
    <property type="project" value="InterPro"/>
</dbReference>
<dbReference type="InterPro" id="IPR002999">
    <property type="entry name" value="Tudor"/>
</dbReference>
<dbReference type="Gene3D" id="2.30.30.140">
    <property type="match status" value="2"/>
</dbReference>
<evidence type="ECO:0000256" key="4">
    <source>
        <dbReference type="PROSITE-ProRule" id="PRU00134"/>
    </source>
</evidence>
<dbReference type="Gene3D" id="2.40.50.90">
    <property type="match status" value="2"/>
</dbReference>
<reference evidence="9" key="1">
    <citation type="submission" date="2025-08" db="UniProtKB">
        <authorList>
            <consortium name="RefSeq"/>
        </authorList>
    </citation>
    <scope>IDENTIFICATION</scope>
    <source>
        <tissue evidence="9">Adult</tissue>
    </source>
</reference>
<evidence type="ECO:0000259" key="7">
    <source>
        <dbReference type="PROSITE" id="PS50865"/>
    </source>
</evidence>
<keyword evidence="2 4" id="KW-0863">Zinc-finger</keyword>
<dbReference type="InterPro" id="IPR035979">
    <property type="entry name" value="RBD_domain_sf"/>
</dbReference>
<dbReference type="OrthoDB" id="10023235at2759"/>
<dbReference type="Pfam" id="PF00567">
    <property type="entry name" value="TUDOR"/>
    <property type="match status" value="2"/>
</dbReference>
<keyword evidence="8" id="KW-1185">Reference proteome</keyword>
<feature type="region of interest" description="Disordered" evidence="5">
    <location>
        <begin position="363"/>
        <end position="392"/>
    </location>
</feature>
<keyword evidence="3" id="KW-0862">Zinc</keyword>
<dbReference type="PROSITE" id="PS50865">
    <property type="entry name" value="ZF_MYND_2"/>
    <property type="match status" value="1"/>
</dbReference>
<dbReference type="InterPro" id="IPR002893">
    <property type="entry name" value="Znf_MYND"/>
</dbReference>
<dbReference type="PANTHER" id="PTHR22948">
    <property type="entry name" value="TUDOR DOMAIN CONTAINING PROTEIN"/>
    <property type="match status" value="1"/>
</dbReference>
<dbReference type="SUPFAM" id="SSF54928">
    <property type="entry name" value="RNA-binding domain, RBD"/>
    <property type="match status" value="1"/>
</dbReference>
<dbReference type="GO" id="GO:0008270">
    <property type="term" value="F:zinc ion binding"/>
    <property type="evidence" value="ECO:0007669"/>
    <property type="project" value="UniProtKB-KW"/>
</dbReference>
<feature type="domain" description="MYND-type" evidence="7">
    <location>
        <begin position="301"/>
        <end position="336"/>
    </location>
</feature>
<accession>A0A6I9WC84</accession>
<dbReference type="InterPro" id="IPR012677">
    <property type="entry name" value="Nucleotide-bd_a/b_plait_sf"/>
</dbReference>
<name>A0A6I9WC84_BACDO</name>
<dbReference type="InParanoid" id="A0A6I9WC84"/>
<dbReference type="Proteomes" id="UP001652620">
    <property type="component" value="Chromosome 4"/>
</dbReference>
<dbReference type="SUPFAM" id="SSF144232">
    <property type="entry name" value="HIT/MYND zinc finger-like"/>
    <property type="match status" value="1"/>
</dbReference>
<dbReference type="KEGG" id="bdr:105234224"/>
<dbReference type="SMART" id="SM00333">
    <property type="entry name" value="TUDOR"/>
    <property type="match status" value="2"/>
</dbReference>
<feature type="compositionally biased region" description="Basic and acidic residues" evidence="5">
    <location>
        <begin position="363"/>
        <end position="372"/>
    </location>
</feature>
<evidence type="ECO:0000313" key="8">
    <source>
        <dbReference type="Proteomes" id="UP001652620"/>
    </source>
</evidence>
<keyword evidence="1" id="KW-0479">Metal-binding</keyword>
<dbReference type="PROSITE" id="PS50304">
    <property type="entry name" value="TUDOR"/>
    <property type="match status" value="2"/>
</dbReference>
<dbReference type="Gene3D" id="3.30.70.330">
    <property type="match status" value="1"/>
</dbReference>
<dbReference type="RefSeq" id="XP_011214814.2">
    <property type="nucleotide sequence ID" value="XM_011216512.4"/>
</dbReference>
<feature type="domain" description="Tudor" evidence="6">
    <location>
        <begin position="649"/>
        <end position="708"/>
    </location>
</feature>
<dbReference type="FunCoup" id="A0A6I9WC84">
    <property type="interactions" value="12"/>
</dbReference>
<feature type="domain" description="Tudor" evidence="6">
    <location>
        <begin position="442"/>
        <end position="503"/>
    </location>
</feature>
<evidence type="ECO:0000256" key="1">
    <source>
        <dbReference type="ARBA" id="ARBA00022723"/>
    </source>
</evidence>
<evidence type="ECO:0000256" key="2">
    <source>
        <dbReference type="ARBA" id="ARBA00022771"/>
    </source>
</evidence>
<gene>
    <name evidence="9" type="primary">LOC105234224</name>
</gene>
<protein>
    <submittedName>
        <fullName evidence="9">Protein vreteno isoform X1</fullName>
    </submittedName>
</protein>
<dbReference type="GO" id="GO:0005737">
    <property type="term" value="C:cytoplasm"/>
    <property type="evidence" value="ECO:0007669"/>
    <property type="project" value="UniProtKB-ARBA"/>
</dbReference>
<dbReference type="InterPro" id="IPR035437">
    <property type="entry name" value="SNase_OB-fold_sf"/>
</dbReference>
<sequence length="776" mass="89206">MKNMSNDNLNNVLKELGAWNPMRDDYTNSKFNKYSSGPGAYLDAAVQPAQQAEAGNKQRSSISKNVNDSSTSKFTPYLVLKHLPPGITKKAIYNICTRHGRVSDVRDSTKNDYFFIDFPTVAEMESVYRALVENQYGFHVLVGKQKNKQQTEPILSDIEETLPSIETEKNVIDFEHRNYRSSEKNLPRPHFGHTPIVNQKAYETKDSLLQRNDPQRHFLITEDAHELERAGLKDYNELNNMETSKYKYRTGRAFIEMSEQSKTYIEEKSRQSLGGYDWSRQIYENNHNNRGIERPKDIGQCANCDRSCDIVCARCQTYFCGLECQRKAWPKHRQICGKENIKNSFKGLNENLENKCFQEEKVHVESNNKENESSLNTSTSSGVVEKSTEMQSRKIPRSGNLVALTAVSKTNIVFIRSKADEDNLNFFKFINNVQNTAKQLKKLSKTPICGQIVITNFAGQYNRAMILNSDNEQHIKLVYMDYGNLDARKLEDLYEAPEQFIQVQRFVEPVILKDVPEMYMTEEIRKFMYSYLDGIDLVVKYDEKNDLLSDKGVYEVELFDGTTNQNFNKMVAKLCKPTEPTNPDEAYFVNHLPQKQLPEGDNIELVVMDNSLLCTGCISCSTKKWAIEIEKFQSDLQLYGESLKDQCYTPRIGELCIAKYKVDGKWYRGRCLEIVGDGFPSIIFFDYGNIGMVNVKNIRRYPAQFTFPIYTCDCEIKGLPEQCEADLVQKLEELIPNGSTIHCENVTVYKDDNFHAITLPKLIHNLKAEGLLKEKV</sequence>
<feature type="compositionally biased region" description="Low complexity" evidence="5">
    <location>
        <begin position="373"/>
        <end position="384"/>
    </location>
</feature>
<evidence type="ECO:0000256" key="3">
    <source>
        <dbReference type="ARBA" id="ARBA00022833"/>
    </source>
</evidence>
<evidence type="ECO:0000313" key="9">
    <source>
        <dbReference type="RefSeq" id="XP_011214814.2"/>
    </source>
</evidence>